<dbReference type="PANTHER" id="PTHR24305">
    <property type="entry name" value="CYTOCHROME P450"/>
    <property type="match status" value="1"/>
</dbReference>
<dbReference type="RefSeq" id="XP_018005591.1">
    <property type="nucleotide sequence ID" value="XM_018145869.1"/>
</dbReference>
<dbReference type="Gene3D" id="1.10.630.10">
    <property type="entry name" value="Cytochrome P450"/>
    <property type="match status" value="1"/>
</dbReference>
<feature type="transmembrane region" description="Helical" evidence="10">
    <location>
        <begin position="298"/>
        <end position="318"/>
    </location>
</feature>
<keyword evidence="6 8" id="KW-0408">Iron</keyword>
<proteinExistence type="inferred from homology"/>
<dbReference type="InterPro" id="IPR036396">
    <property type="entry name" value="Cyt_P450_sf"/>
</dbReference>
<evidence type="ECO:0000256" key="7">
    <source>
        <dbReference type="ARBA" id="ARBA00023033"/>
    </source>
</evidence>
<keyword evidence="7 9" id="KW-0503">Monooxygenase</keyword>
<dbReference type="STRING" id="1664694.A0A0N0NRY4"/>
<dbReference type="InterPro" id="IPR017972">
    <property type="entry name" value="Cyt_P450_CS"/>
</dbReference>
<dbReference type="PRINTS" id="PR00463">
    <property type="entry name" value="EP450I"/>
</dbReference>
<evidence type="ECO:0000256" key="6">
    <source>
        <dbReference type="ARBA" id="ARBA00023004"/>
    </source>
</evidence>
<dbReference type="InterPro" id="IPR050121">
    <property type="entry name" value="Cytochrome_P450_monoxygenase"/>
</dbReference>
<accession>A0A0N0NRY4</accession>
<dbReference type="InterPro" id="IPR002401">
    <property type="entry name" value="Cyt_P450_E_grp-I"/>
</dbReference>
<protein>
    <submittedName>
        <fullName evidence="11">Putative sterigmatocystin biosynthesis monooxygenase stcF</fullName>
    </submittedName>
</protein>
<dbReference type="InterPro" id="IPR001128">
    <property type="entry name" value="Cyt_P450"/>
</dbReference>
<dbReference type="GO" id="GO:0004497">
    <property type="term" value="F:monooxygenase activity"/>
    <property type="evidence" value="ECO:0007669"/>
    <property type="project" value="UniProtKB-KW"/>
</dbReference>
<keyword evidence="5 9" id="KW-0560">Oxidoreductase</keyword>
<feature type="transmembrane region" description="Helical" evidence="10">
    <location>
        <begin position="20"/>
        <end position="41"/>
    </location>
</feature>
<dbReference type="EMBL" id="LFJN01000001">
    <property type="protein sequence ID" value="KPI45628.1"/>
    <property type="molecule type" value="Genomic_DNA"/>
</dbReference>
<dbReference type="PROSITE" id="PS00086">
    <property type="entry name" value="CYTOCHROME_P450"/>
    <property type="match status" value="1"/>
</dbReference>
<dbReference type="GeneID" id="28737738"/>
<dbReference type="VEuPathDB" id="FungiDB:AB675_563"/>
<evidence type="ECO:0000256" key="5">
    <source>
        <dbReference type="ARBA" id="ARBA00023002"/>
    </source>
</evidence>
<dbReference type="GO" id="GO:0016705">
    <property type="term" value="F:oxidoreductase activity, acting on paired donors, with incorporation or reduction of molecular oxygen"/>
    <property type="evidence" value="ECO:0007669"/>
    <property type="project" value="InterPro"/>
</dbReference>
<dbReference type="GO" id="GO:0005506">
    <property type="term" value="F:iron ion binding"/>
    <property type="evidence" value="ECO:0007669"/>
    <property type="project" value="InterPro"/>
</dbReference>
<evidence type="ECO:0000313" key="11">
    <source>
        <dbReference type="EMBL" id="KPI45628.1"/>
    </source>
</evidence>
<dbReference type="GO" id="GO:0020037">
    <property type="term" value="F:heme binding"/>
    <property type="evidence" value="ECO:0007669"/>
    <property type="project" value="InterPro"/>
</dbReference>
<evidence type="ECO:0000256" key="1">
    <source>
        <dbReference type="ARBA" id="ARBA00001971"/>
    </source>
</evidence>
<comment type="similarity">
    <text evidence="2 9">Belongs to the cytochrome P450 family.</text>
</comment>
<organism evidence="11 12">
    <name type="scientific">Cyphellophora attinorum</name>
    <dbReference type="NCBI Taxonomy" id="1664694"/>
    <lineage>
        <taxon>Eukaryota</taxon>
        <taxon>Fungi</taxon>
        <taxon>Dikarya</taxon>
        <taxon>Ascomycota</taxon>
        <taxon>Pezizomycotina</taxon>
        <taxon>Eurotiomycetes</taxon>
        <taxon>Chaetothyriomycetidae</taxon>
        <taxon>Chaetothyriales</taxon>
        <taxon>Cyphellophoraceae</taxon>
        <taxon>Cyphellophora</taxon>
    </lineage>
</organism>
<evidence type="ECO:0000256" key="4">
    <source>
        <dbReference type="ARBA" id="ARBA00022723"/>
    </source>
</evidence>
<evidence type="ECO:0000256" key="9">
    <source>
        <dbReference type="RuleBase" id="RU000461"/>
    </source>
</evidence>
<comment type="caution">
    <text evidence="11">The sequence shown here is derived from an EMBL/GenBank/DDBJ whole genome shotgun (WGS) entry which is preliminary data.</text>
</comment>
<keyword evidence="3 8" id="KW-0349">Heme</keyword>
<evidence type="ECO:0000256" key="10">
    <source>
        <dbReference type="SAM" id="Phobius"/>
    </source>
</evidence>
<keyword evidence="10" id="KW-0472">Membrane</keyword>
<dbReference type="Proteomes" id="UP000038010">
    <property type="component" value="Unassembled WGS sequence"/>
</dbReference>
<evidence type="ECO:0000256" key="8">
    <source>
        <dbReference type="PIRSR" id="PIRSR602401-1"/>
    </source>
</evidence>
<dbReference type="Pfam" id="PF00067">
    <property type="entry name" value="p450"/>
    <property type="match status" value="1"/>
</dbReference>
<name>A0A0N0NRY4_9EURO</name>
<keyword evidence="10" id="KW-0812">Transmembrane</keyword>
<evidence type="ECO:0000256" key="2">
    <source>
        <dbReference type="ARBA" id="ARBA00010617"/>
    </source>
</evidence>
<feature type="binding site" description="axial binding residue" evidence="8">
    <location>
        <position position="442"/>
    </location>
    <ligand>
        <name>heme</name>
        <dbReference type="ChEBI" id="CHEBI:30413"/>
    </ligand>
    <ligandPart>
        <name>Fe</name>
        <dbReference type="ChEBI" id="CHEBI:18248"/>
    </ligandPart>
</feature>
<dbReference type="AlphaFoldDB" id="A0A0N0NRY4"/>
<dbReference type="OrthoDB" id="1470350at2759"/>
<dbReference type="SUPFAM" id="SSF48264">
    <property type="entry name" value="Cytochrome P450"/>
    <property type="match status" value="1"/>
</dbReference>
<keyword evidence="4 8" id="KW-0479">Metal-binding</keyword>
<reference evidence="11 12" key="1">
    <citation type="submission" date="2015-06" db="EMBL/GenBank/DDBJ databases">
        <title>Draft genome of the ant-associated black yeast Phialophora attae CBS 131958.</title>
        <authorList>
            <person name="Moreno L.F."/>
            <person name="Stielow B.J."/>
            <person name="de Hoog S."/>
            <person name="Vicente V.A."/>
            <person name="Weiss V.A."/>
            <person name="de Vries M."/>
            <person name="Cruz L.M."/>
            <person name="Souza E.M."/>
        </authorList>
    </citation>
    <scope>NUCLEOTIDE SEQUENCE [LARGE SCALE GENOMIC DNA]</scope>
    <source>
        <strain evidence="11 12">CBS 131958</strain>
    </source>
</reference>
<evidence type="ECO:0000313" key="12">
    <source>
        <dbReference type="Proteomes" id="UP000038010"/>
    </source>
</evidence>
<sequence>MESLPSLPALLAGLSVWRLLLLLFAQVVTFVVAGAIYRLYLHPLAKYKGPKLFALTNLVQIRLVVRGEWVHRVLELHKQYGPIVRVAPNEISYVNEDAWNDIYKSARGEEQLKKAMPVLRSPGVFGQPDDAVHQMKRKKLSPLMSDRGVNQREDVMLSNIAFFVKRLKEQPDSAFDLTPWYQAVTSDIIGHFMSKESFGAVAKGEAIPEQPENHKQLAGLAIGTAFSKNFFLRNFLVKRKAMPEYAVFEQKAKKRWDKLIEDKGRIGDGTDAFGYLTMDMNTEKGLTSDRAFRVFSDFVLAGTDTVAISLLGLTYLLLRNPRELKILQEEVRSTFNSADDITLARVNALKYQNACISEGLRLWPAGPETTRRTVNKGGKVIAGEHVPAGTHVGVYHWVAGRYPGAWKDAESFVPERWLPGGADHKDDLKGVIQPFNVGPRNCVGQQLANAQLRLILANMIWYFDMALDNPNEADWMDVKIFGLVAVKKPLMVKLTSIR</sequence>
<dbReference type="PRINTS" id="PR00385">
    <property type="entry name" value="P450"/>
</dbReference>
<evidence type="ECO:0000256" key="3">
    <source>
        <dbReference type="ARBA" id="ARBA00022617"/>
    </source>
</evidence>
<keyword evidence="12" id="KW-1185">Reference proteome</keyword>
<dbReference type="PANTHER" id="PTHR24305:SF210">
    <property type="entry name" value="CYTOCHROME P450 MONOOXYGENASE ASQL-RELATED"/>
    <property type="match status" value="1"/>
</dbReference>
<gene>
    <name evidence="11" type="ORF">AB675_563</name>
</gene>
<comment type="cofactor">
    <cofactor evidence="1 8">
        <name>heme</name>
        <dbReference type="ChEBI" id="CHEBI:30413"/>
    </cofactor>
</comment>
<keyword evidence="10" id="KW-1133">Transmembrane helix</keyword>